<proteinExistence type="predicted"/>
<comment type="caution">
    <text evidence="1">The sequence shown here is derived from an EMBL/GenBank/DDBJ whole genome shotgun (WGS) entry which is preliminary data.</text>
</comment>
<dbReference type="GO" id="GO:0008168">
    <property type="term" value="F:methyltransferase activity"/>
    <property type="evidence" value="ECO:0007669"/>
    <property type="project" value="UniProtKB-KW"/>
</dbReference>
<dbReference type="EMBL" id="JTDY01009500">
    <property type="protein sequence ID" value="KOB63399.1"/>
    <property type="molecule type" value="Genomic_DNA"/>
</dbReference>
<dbReference type="GO" id="GO:0032259">
    <property type="term" value="P:methylation"/>
    <property type="evidence" value="ECO:0007669"/>
    <property type="project" value="UniProtKB-KW"/>
</dbReference>
<sequence>MSVILQKNNYSFMDHGDFIKKLYKDVSENENITSYKLSGKLFSIINENKKKPNRKRCHESDSLHAETLAVRQMYQEFFLDIPTGLKANLSITKTLSNTSSVRDFAQKLLESTTFDHAGLNGGNSSDESLRCKVMDEYFFIPPKSSFIDHGDFIKKLYKDVSKNENITSYKLSGKLFSIINENKKKPNRKRCHESDSLHAETLAVRQMYQEFFLDIPTGLKANLSIAKTLSNTSSVRDFAQKLLESTTFDHAGLNGGNSSDESLMCKVMDEYFFIPPKSRFFCGCVKEQCRKLSGSKFDILIADPPWWNKYIRRLKNANEKLSNIEDVKNIIFPQWGVTYITTWYWLKVSVDLEPICPFGSGHKKQPYERLILGRVGDVDVPESQLIVTVPNLLCPYVKVESPQTLELFARYLLPNTTSIGYEPLKWQHISLYEQITCEENKAR</sequence>
<dbReference type="Pfam" id="PF05063">
    <property type="entry name" value="MT-A70"/>
    <property type="match status" value="1"/>
</dbReference>
<keyword evidence="1" id="KW-0489">Methyltransferase</keyword>
<dbReference type="PANTHER" id="PTHR12829:SF4">
    <property type="entry name" value="N(6)-ADENINE-SPECIFIC METHYLTRANSFERASE METTL4"/>
    <property type="match status" value="1"/>
</dbReference>
<evidence type="ECO:0000313" key="1">
    <source>
        <dbReference type="EMBL" id="KOB63399.1"/>
    </source>
</evidence>
<dbReference type="GO" id="GO:0003676">
    <property type="term" value="F:nucleic acid binding"/>
    <property type="evidence" value="ECO:0007669"/>
    <property type="project" value="InterPro"/>
</dbReference>
<dbReference type="GO" id="GO:0005634">
    <property type="term" value="C:nucleus"/>
    <property type="evidence" value="ECO:0007669"/>
    <property type="project" value="TreeGrafter"/>
</dbReference>
<dbReference type="PROSITE" id="PS00092">
    <property type="entry name" value="N6_MTASE"/>
    <property type="match status" value="1"/>
</dbReference>
<keyword evidence="1" id="KW-0808">Transferase</keyword>
<reference evidence="1 2" key="1">
    <citation type="journal article" date="2015" name="Genome Biol. Evol.">
        <title>The genome of winter moth (Operophtera brumata) provides a genomic perspective on sexual dimorphism and phenology.</title>
        <authorList>
            <person name="Derks M.F."/>
            <person name="Smit S."/>
            <person name="Salis L."/>
            <person name="Schijlen E."/>
            <person name="Bossers A."/>
            <person name="Mateman C."/>
            <person name="Pijl A.S."/>
            <person name="de Ridder D."/>
            <person name="Groenen M.A."/>
            <person name="Visser M.E."/>
            <person name="Megens H.J."/>
        </authorList>
    </citation>
    <scope>NUCLEOTIDE SEQUENCE [LARGE SCALE GENOMIC DNA]</scope>
    <source>
        <strain evidence="1">WM2013NL</strain>
        <tissue evidence="1">Head and thorax</tissue>
    </source>
</reference>
<organism evidence="1 2">
    <name type="scientific">Operophtera brumata</name>
    <name type="common">Winter moth</name>
    <name type="synonym">Phalaena brumata</name>
    <dbReference type="NCBI Taxonomy" id="104452"/>
    <lineage>
        <taxon>Eukaryota</taxon>
        <taxon>Metazoa</taxon>
        <taxon>Ecdysozoa</taxon>
        <taxon>Arthropoda</taxon>
        <taxon>Hexapoda</taxon>
        <taxon>Insecta</taxon>
        <taxon>Pterygota</taxon>
        <taxon>Neoptera</taxon>
        <taxon>Endopterygota</taxon>
        <taxon>Lepidoptera</taxon>
        <taxon>Glossata</taxon>
        <taxon>Ditrysia</taxon>
        <taxon>Geometroidea</taxon>
        <taxon>Geometridae</taxon>
        <taxon>Larentiinae</taxon>
        <taxon>Operophtera</taxon>
    </lineage>
</organism>
<dbReference type="PANTHER" id="PTHR12829">
    <property type="entry name" value="N6-ADENOSINE-METHYLTRANSFERASE"/>
    <property type="match status" value="1"/>
</dbReference>
<protein>
    <submittedName>
        <fullName evidence="1">Methyltransferase-like protein 4</fullName>
    </submittedName>
</protein>
<dbReference type="Proteomes" id="UP000037510">
    <property type="component" value="Unassembled WGS sequence"/>
</dbReference>
<keyword evidence="2" id="KW-1185">Reference proteome</keyword>
<dbReference type="InterPro" id="IPR002052">
    <property type="entry name" value="DNA_methylase_N6_adenine_CS"/>
</dbReference>
<dbReference type="InterPro" id="IPR007757">
    <property type="entry name" value="MT-A70-like"/>
</dbReference>
<dbReference type="STRING" id="104452.A0A0L7KKI6"/>
<name>A0A0L7KKI6_OPEBR</name>
<gene>
    <name evidence="1" type="ORF">OBRU01_24789</name>
</gene>
<evidence type="ECO:0000313" key="2">
    <source>
        <dbReference type="Proteomes" id="UP000037510"/>
    </source>
</evidence>
<dbReference type="AlphaFoldDB" id="A0A0L7KKI6"/>
<accession>A0A0L7KKI6</accession>